<feature type="region of interest" description="Disordered" evidence="1">
    <location>
        <begin position="120"/>
        <end position="180"/>
    </location>
</feature>
<protein>
    <submittedName>
        <fullName evidence="3">12d9f8eb-bb5e-4511-b934-38eb983728fe</fullName>
    </submittedName>
</protein>
<gene>
    <name evidence="3" type="ORF">TT172_LOCUS351</name>
</gene>
<evidence type="ECO:0000256" key="1">
    <source>
        <dbReference type="SAM" id="MobiDB-lite"/>
    </source>
</evidence>
<evidence type="ECO:0000313" key="4">
    <source>
        <dbReference type="Proteomes" id="UP000289323"/>
    </source>
</evidence>
<feature type="region of interest" description="Disordered" evidence="1">
    <location>
        <begin position="1"/>
        <end position="74"/>
    </location>
</feature>
<keyword evidence="2" id="KW-0812">Transmembrane</keyword>
<keyword evidence="2" id="KW-1133">Transmembrane helix</keyword>
<organism evidence="3 4">
    <name type="scientific">Thermothielavioides terrestris</name>
    <dbReference type="NCBI Taxonomy" id="2587410"/>
    <lineage>
        <taxon>Eukaryota</taxon>
        <taxon>Fungi</taxon>
        <taxon>Dikarya</taxon>
        <taxon>Ascomycota</taxon>
        <taxon>Pezizomycotina</taxon>
        <taxon>Sordariomycetes</taxon>
        <taxon>Sordariomycetidae</taxon>
        <taxon>Sordariales</taxon>
        <taxon>Chaetomiaceae</taxon>
        <taxon>Thermothielavioides</taxon>
    </lineage>
</organism>
<feature type="transmembrane region" description="Helical" evidence="2">
    <location>
        <begin position="86"/>
        <end position="112"/>
    </location>
</feature>
<feature type="compositionally biased region" description="Low complexity" evidence="1">
    <location>
        <begin position="120"/>
        <end position="133"/>
    </location>
</feature>
<evidence type="ECO:0000313" key="3">
    <source>
        <dbReference type="EMBL" id="SPQ17932.1"/>
    </source>
</evidence>
<sequence>MSDERSAPKYPVSTDDHSGLQPVPVPGLERVPSGWARQNAWREQQQKEHYSPDVAPTWSAAAPGKAAPPNEPNEPKPRILGLSARVFWIVIIGLVLVVAGAIAGGVGGGLAAQRRADSLSSPASSDTVSSTDPGPSTDPVSSTDTAATKTSRPGTATPTTSRSGVVSPAPTDGGCPNINGSIYTPLDGQGKDIPLRAGGAAQVFTVLCHTNYPAGKTYGNPHLYDIMRLYLPSLEDCIAACAMYNAKYETNLDSHVFPDDTGLCRSVAIVKAPGEYCYLKNGTGTNDTFGYPATFTSAVMLLANT</sequence>
<accession>A0A446B636</accession>
<proteinExistence type="predicted"/>
<evidence type="ECO:0000256" key="2">
    <source>
        <dbReference type="SAM" id="Phobius"/>
    </source>
</evidence>
<dbReference type="Proteomes" id="UP000289323">
    <property type="component" value="Unassembled WGS sequence"/>
</dbReference>
<dbReference type="AlphaFoldDB" id="A0A446B636"/>
<keyword evidence="2" id="KW-0472">Membrane</keyword>
<dbReference type="EMBL" id="OUUZ01000001">
    <property type="protein sequence ID" value="SPQ17932.1"/>
    <property type="molecule type" value="Genomic_DNA"/>
</dbReference>
<name>A0A446B636_9PEZI</name>
<reference evidence="3 4" key="1">
    <citation type="submission" date="2018-04" db="EMBL/GenBank/DDBJ databases">
        <authorList>
            <person name="Huttner S."/>
            <person name="Dainat J."/>
        </authorList>
    </citation>
    <scope>NUCLEOTIDE SEQUENCE [LARGE SCALE GENOMIC DNA]</scope>
</reference>
<feature type="compositionally biased region" description="Polar residues" evidence="1">
    <location>
        <begin position="138"/>
        <end position="164"/>
    </location>
</feature>